<gene>
    <name evidence="2" type="ORF">ASPWEDRAFT_49394</name>
</gene>
<dbReference type="STRING" id="1073089.A0A1L9RWX6"/>
<dbReference type="NCBIfam" id="NF040521">
    <property type="entry name" value="C45_proenzyme"/>
    <property type="match status" value="1"/>
</dbReference>
<dbReference type="InterPro" id="IPR005079">
    <property type="entry name" value="Peptidase_C45_hydrolase"/>
</dbReference>
<keyword evidence="3" id="KW-1185">Reference proteome</keyword>
<dbReference type="VEuPathDB" id="FungiDB:ASPWEDRAFT_49394"/>
<dbReference type="Pfam" id="PF03417">
    <property type="entry name" value="AAT"/>
    <property type="match status" value="1"/>
</dbReference>
<dbReference type="OrthoDB" id="189997at2759"/>
<dbReference type="RefSeq" id="XP_040693069.1">
    <property type="nucleotide sequence ID" value="XM_040837275.1"/>
</dbReference>
<feature type="domain" description="Peptidase C45 hydrolase" evidence="1">
    <location>
        <begin position="116"/>
        <end position="315"/>
    </location>
</feature>
<evidence type="ECO:0000313" key="3">
    <source>
        <dbReference type="Proteomes" id="UP000184383"/>
    </source>
</evidence>
<proteinExistence type="predicted"/>
<protein>
    <recommendedName>
        <fullName evidence="1">Peptidase C45 hydrolase domain-containing protein</fullName>
    </recommendedName>
</protein>
<dbReference type="AlphaFoldDB" id="A0A1L9RWX6"/>
<evidence type="ECO:0000313" key="2">
    <source>
        <dbReference type="EMBL" id="OJJ39393.1"/>
    </source>
</evidence>
<reference evidence="3" key="1">
    <citation type="journal article" date="2017" name="Genome Biol.">
        <title>Comparative genomics reveals high biological diversity and specific adaptations in the industrially and medically important fungal genus Aspergillus.</title>
        <authorList>
            <person name="de Vries R.P."/>
            <person name="Riley R."/>
            <person name="Wiebenga A."/>
            <person name="Aguilar-Osorio G."/>
            <person name="Amillis S."/>
            <person name="Uchima C.A."/>
            <person name="Anderluh G."/>
            <person name="Asadollahi M."/>
            <person name="Askin M."/>
            <person name="Barry K."/>
            <person name="Battaglia E."/>
            <person name="Bayram O."/>
            <person name="Benocci T."/>
            <person name="Braus-Stromeyer S.A."/>
            <person name="Caldana C."/>
            <person name="Canovas D."/>
            <person name="Cerqueira G.C."/>
            <person name="Chen F."/>
            <person name="Chen W."/>
            <person name="Choi C."/>
            <person name="Clum A."/>
            <person name="Dos Santos R.A."/>
            <person name="Damasio A.R."/>
            <person name="Diallinas G."/>
            <person name="Emri T."/>
            <person name="Fekete E."/>
            <person name="Flipphi M."/>
            <person name="Freyberg S."/>
            <person name="Gallo A."/>
            <person name="Gournas C."/>
            <person name="Habgood R."/>
            <person name="Hainaut M."/>
            <person name="Harispe M.L."/>
            <person name="Henrissat B."/>
            <person name="Hilden K.S."/>
            <person name="Hope R."/>
            <person name="Hossain A."/>
            <person name="Karabika E."/>
            <person name="Karaffa L."/>
            <person name="Karanyi Z."/>
            <person name="Krasevec N."/>
            <person name="Kuo A."/>
            <person name="Kusch H."/>
            <person name="LaButti K."/>
            <person name="Lagendijk E.L."/>
            <person name="Lapidus A."/>
            <person name="Levasseur A."/>
            <person name="Lindquist E."/>
            <person name="Lipzen A."/>
            <person name="Logrieco A.F."/>
            <person name="MacCabe A."/>
            <person name="Maekelae M.R."/>
            <person name="Malavazi I."/>
            <person name="Melin P."/>
            <person name="Meyer V."/>
            <person name="Mielnichuk N."/>
            <person name="Miskei M."/>
            <person name="Molnar A.P."/>
            <person name="Mule G."/>
            <person name="Ngan C.Y."/>
            <person name="Orejas M."/>
            <person name="Orosz E."/>
            <person name="Ouedraogo J.P."/>
            <person name="Overkamp K.M."/>
            <person name="Park H.-S."/>
            <person name="Perrone G."/>
            <person name="Piumi F."/>
            <person name="Punt P.J."/>
            <person name="Ram A.F."/>
            <person name="Ramon A."/>
            <person name="Rauscher S."/>
            <person name="Record E."/>
            <person name="Riano-Pachon D.M."/>
            <person name="Robert V."/>
            <person name="Roehrig J."/>
            <person name="Ruller R."/>
            <person name="Salamov A."/>
            <person name="Salih N.S."/>
            <person name="Samson R.A."/>
            <person name="Sandor E."/>
            <person name="Sanguinetti M."/>
            <person name="Schuetze T."/>
            <person name="Sepcic K."/>
            <person name="Shelest E."/>
            <person name="Sherlock G."/>
            <person name="Sophianopoulou V."/>
            <person name="Squina F.M."/>
            <person name="Sun H."/>
            <person name="Susca A."/>
            <person name="Todd R.B."/>
            <person name="Tsang A."/>
            <person name="Unkles S.E."/>
            <person name="van de Wiele N."/>
            <person name="van Rossen-Uffink D."/>
            <person name="Oliveira J.V."/>
            <person name="Vesth T.C."/>
            <person name="Visser J."/>
            <person name="Yu J.-H."/>
            <person name="Zhou M."/>
            <person name="Andersen M.R."/>
            <person name="Archer D.B."/>
            <person name="Baker S.E."/>
            <person name="Benoit I."/>
            <person name="Brakhage A.A."/>
            <person name="Braus G.H."/>
            <person name="Fischer R."/>
            <person name="Frisvad J.C."/>
            <person name="Goldman G.H."/>
            <person name="Houbraken J."/>
            <person name="Oakley B."/>
            <person name="Pocsi I."/>
            <person name="Scazzocchio C."/>
            <person name="Seiboth B."/>
            <person name="vanKuyk P.A."/>
            <person name="Wortman J."/>
            <person name="Dyer P.S."/>
            <person name="Grigoriev I.V."/>
        </authorList>
    </citation>
    <scope>NUCLEOTIDE SEQUENCE [LARGE SCALE GENOMIC DNA]</scope>
    <source>
        <strain evidence="3">DTO 134E9</strain>
    </source>
</reference>
<dbReference type="InterPro" id="IPR047801">
    <property type="entry name" value="Peptidase_C45"/>
</dbReference>
<sequence>MHFNENDIVKLTLKGTPREIGLEHGRQLQSQIKSQIATYEEMFQHTANKSWENVRLLAEEFRVSAEKLTPDIYAEMQGIAEGASLNILDIVALNCRSEIAFGFSDGCTSLSWKKSENARVLTQNWDWTTLVKRNLALVSIEREAKPTIYMVTEAGIVGKIGFNTAGVGTCLNAIRSRPCISSKLPIHVALRLCLESNSVEDALQTLSSLGGVANSQHILIADSKTSLGLELSPLGDIHLKEDEFGMVFHTNHFLENQTMDPSPWLPGSAIRLDRARQLSRRLIDDGIKGEKITPALLRQKIFSDTYNAPQSICCQEDMTRHRTMRSCTLFNIVMNLDLQNLGAEVVIGQPGSGKESSVVKIPW</sequence>
<dbReference type="GeneID" id="63753123"/>
<dbReference type="PANTHER" id="PTHR34180:SF1">
    <property type="entry name" value="BETA-ALANYL-DOPAMINE_CARCININE HYDROLASE"/>
    <property type="match status" value="1"/>
</dbReference>
<evidence type="ECO:0000259" key="1">
    <source>
        <dbReference type="Pfam" id="PF03417"/>
    </source>
</evidence>
<dbReference type="Proteomes" id="UP000184383">
    <property type="component" value="Unassembled WGS sequence"/>
</dbReference>
<organism evidence="2 3">
    <name type="scientific">Aspergillus wentii DTO 134E9</name>
    <dbReference type="NCBI Taxonomy" id="1073089"/>
    <lineage>
        <taxon>Eukaryota</taxon>
        <taxon>Fungi</taxon>
        <taxon>Dikarya</taxon>
        <taxon>Ascomycota</taxon>
        <taxon>Pezizomycotina</taxon>
        <taxon>Eurotiomycetes</taxon>
        <taxon>Eurotiomycetidae</taxon>
        <taxon>Eurotiales</taxon>
        <taxon>Aspergillaceae</taxon>
        <taxon>Aspergillus</taxon>
        <taxon>Aspergillus subgen. Cremei</taxon>
    </lineage>
</organism>
<dbReference type="Gene3D" id="1.10.10.2120">
    <property type="match status" value="1"/>
</dbReference>
<dbReference type="EMBL" id="KV878210">
    <property type="protein sequence ID" value="OJJ39393.1"/>
    <property type="molecule type" value="Genomic_DNA"/>
</dbReference>
<accession>A0A1L9RWX6</accession>
<name>A0A1L9RWX6_ASPWE</name>
<dbReference type="InterPro" id="IPR047794">
    <property type="entry name" value="C45_proenzyme-like"/>
</dbReference>
<dbReference type="PANTHER" id="PTHR34180">
    <property type="entry name" value="PEPTIDASE C45"/>
    <property type="match status" value="1"/>
</dbReference>
<dbReference type="Gene3D" id="3.60.60.10">
    <property type="entry name" value="Penicillin V Acylase, Chain A"/>
    <property type="match status" value="1"/>
</dbReference>